<dbReference type="PANTHER" id="PTHR30055:SF231">
    <property type="entry name" value="TRANSCRIPTIONAL REGULATORY PROTEIN (PROBABLY DEOR-FAMILY)-RELATED"/>
    <property type="match status" value="1"/>
</dbReference>
<dbReference type="RefSeq" id="WP_234534800.1">
    <property type="nucleotide sequence ID" value="NZ_CP163441.1"/>
</dbReference>
<dbReference type="PANTHER" id="PTHR30055">
    <property type="entry name" value="HTH-TYPE TRANSCRIPTIONAL REGULATOR RUTR"/>
    <property type="match status" value="1"/>
</dbReference>
<name>A0AB39QCC3_9ACTN</name>
<sequence length="204" mass="21941">MGIRPQSHYARGQARRERLLDATAEVIAVRGLEGVTHRSVAAAAGLPASTTSYFFASMDELIGAAVTRIADGVLEATRDLVADVPEADGGTSALEYVDRLIDIVIAAKETLIRAQFEAYLATSRRPELVEPVQRIVQALEDAAESMFAFLGAPDPRLAGRELVAMLDGFALQRLAHPRPDDRAVLRDALRRLTTAHLGQASAPS</sequence>
<dbReference type="SUPFAM" id="SSF46689">
    <property type="entry name" value="Homeodomain-like"/>
    <property type="match status" value="1"/>
</dbReference>
<dbReference type="GeneID" id="301464699"/>
<keyword evidence="1 2" id="KW-0238">DNA-binding</keyword>
<evidence type="ECO:0000256" key="2">
    <source>
        <dbReference type="PROSITE-ProRule" id="PRU00335"/>
    </source>
</evidence>
<organism evidence="4">
    <name type="scientific">Streptomyces sp. R39</name>
    <dbReference type="NCBI Taxonomy" id="3238631"/>
    <lineage>
        <taxon>Bacteria</taxon>
        <taxon>Bacillati</taxon>
        <taxon>Actinomycetota</taxon>
        <taxon>Actinomycetes</taxon>
        <taxon>Kitasatosporales</taxon>
        <taxon>Streptomycetaceae</taxon>
        <taxon>Streptomyces</taxon>
    </lineage>
</organism>
<proteinExistence type="predicted"/>
<evidence type="ECO:0000256" key="1">
    <source>
        <dbReference type="ARBA" id="ARBA00023125"/>
    </source>
</evidence>
<protein>
    <submittedName>
        <fullName evidence="4">TetR family transcriptional regulator</fullName>
    </submittedName>
</protein>
<dbReference type="GO" id="GO:0003700">
    <property type="term" value="F:DNA-binding transcription factor activity"/>
    <property type="evidence" value="ECO:0007669"/>
    <property type="project" value="TreeGrafter"/>
</dbReference>
<dbReference type="InterPro" id="IPR036271">
    <property type="entry name" value="Tet_transcr_reg_TetR-rel_C_sf"/>
</dbReference>
<dbReference type="InterPro" id="IPR050109">
    <property type="entry name" value="HTH-type_TetR-like_transc_reg"/>
</dbReference>
<dbReference type="EMBL" id="CP163441">
    <property type="protein sequence ID" value="XDQ40948.1"/>
    <property type="molecule type" value="Genomic_DNA"/>
</dbReference>
<dbReference type="InterPro" id="IPR001647">
    <property type="entry name" value="HTH_TetR"/>
</dbReference>
<dbReference type="GO" id="GO:0000976">
    <property type="term" value="F:transcription cis-regulatory region binding"/>
    <property type="evidence" value="ECO:0007669"/>
    <property type="project" value="TreeGrafter"/>
</dbReference>
<dbReference type="PROSITE" id="PS50977">
    <property type="entry name" value="HTH_TETR_2"/>
    <property type="match status" value="1"/>
</dbReference>
<feature type="DNA-binding region" description="H-T-H motif" evidence="2">
    <location>
        <begin position="36"/>
        <end position="55"/>
    </location>
</feature>
<accession>A0AB39QCC3</accession>
<evidence type="ECO:0000313" key="4">
    <source>
        <dbReference type="EMBL" id="XDQ40948.1"/>
    </source>
</evidence>
<reference evidence="4" key="1">
    <citation type="submission" date="2024-07" db="EMBL/GenBank/DDBJ databases">
        <authorList>
            <person name="Yu S.T."/>
        </authorList>
    </citation>
    <scope>NUCLEOTIDE SEQUENCE</scope>
    <source>
        <strain evidence="4">R39</strain>
    </source>
</reference>
<gene>
    <name evidence="4" type="ORF">AB5J52_00970</name>
</gene>
<dbReference type="Pfam" id="PF00440">
    <property type="entry name" value="TetR_N"/>
    <property type="match status" value="1"/>
</dbReference>
<dbReference type="Gene3D" id="1.10.357.10">
    <property type="entry name" value="Tetracycline Repressor, domain 2"/>
    <property type="match status" value="1"/>
</dbReference>
<dbReference type="Pfam" id="PF17940">
    <property type="entry name" value="TetR_C_31"/>
    <property type="match status" value="1"/>
</dbReference>
<evidence type="ECO:0000259" key="3">
    <source>
        <dbReference type="PROSITE" id="PS50977"/>
    </source>
</evidence>
<dbReference type="InterPro" id="IPR009057">
    <property type="entry name" value="Homeodomain-like_sf"/>
</dbReference>
<feature type="domain" description="HTH tetR-type" evidence="3">
    <location>
        <begin position="13"/>
        <end position="73"/>
    </location>
</feature>
<dbReference type="InterPro" id="IPR041583">
    <property type="entry name" value="TetR_C_31"/>
</dbReference>
<dbReference type="AlphaFoldDB" id="A0AB39QCC3"/>
<dbReference type="SUPFAM" id="SSF48498">
    <property type="entry name" value="Tetracyclin repressor-like, C-terminal domain"/>
    <property type="match status" value="1"/>
</dbReference>